<evidence type="ECO:0000313" key="2">
    <source>
        <dbReference type="Proteomes" id="UP000299102"/>
    </source>
</evidence>
<dbReference type="EMBL" id="BGZK01000036">
    <property type="protein sequence ID" value="GBP09574.1"/>
    <property type="molecule type" value="Genomic_DNA"/>
</dbReference>
<evidence type="ECO:0000313" key="1">
    <source>
        <dbReference type="EMBL" id="GBP09574.1"/>
    </source>
</evidence>
<reference evidence="1 2" key="1">
    <citation type="journal article" date="2019" name="Commun. Biol.">
        <title>The bagworm genome reveals a unique fibroin gene that provides high tensile strength.</title>
        <authorList>
            <person name="Kono N."/>
            <person name="Nakamura H."/>
            <person name="Ohtoshi R."/>
            <person name="Tomita M."/>
            <person name="Numata K."/>
            <person name="Arakawa K."/>
        </authorList>
    </citation>
    <scope>NUCLEOTIDE SEQUENCE [LARGE SCALE GENOMIC DNA]</scope>
</reference>
<proteinExistence type="predicted"/>
<name>A0A4C1T611_EUMVA</name>
<keyword evidence="2" id="KW-1185">Reference proteome</keyword>
<dbReference type="Proteomes" id="UP000299102">
    <property type="component" value="Unassembled WGS sequence"/>
</dbReference>
<accession>A0A4C1T611</accession>
<sequence>MFVCVCGVQEGKEGGALRNSCSGKSRGFSEVFAVLRGIHRASTVKLRAFIPCVRSGLLHAETSLGFCA</sequence>
<organism evidence="1 2">
    <name type="scientific">Eumeta variegata</name>
    <name type="common">Bagworm moth</name>
    <name type="synonym">Eumeta japonica</name>
    <dbReference type="NCBI Taxonomy" id="151549"/>
    <lineage>
        <taxon>Eukaryota</taxon>
        <taxon>Metazoa</taxon>
        <taxon>Ecdysozoa</taxon>
        <taxon>Arthropoda</taxon>
        <taxon>Hexapoda</taxon>
        <taxon>Insecta</taxon>
        <taxon>Pterygota</taxon>
        <taxon>Neoptera</taxon>
        <taxon>Endopterygota</taxon>
        <taxon>Lepidoptera</taxon>
        <taxon>Glossata</taxon>
        <taxon>Ditrysia</taxon>
        <taxon>Tineoidea</taxon>
        <taxon>Psychidae</taxon>
        <taxon>Oiketicinae</taxon>
        <taxon>Eumeta</taxon>
    </lineage>
</organism>
<protein>
    <submittedName>
        <fullName evidence="1">Uncharacterized protein</fullName>
    </submittedName>
</protein>
<comment type="caution">
    <text evidence="1">The sequence shown here is derived from an EMBL/GenBank/DDBJ whole genome shotgun (WGS) entry which is preliminary data.</text>
</comment>
<gene>
    <name evidence="1" type="ORF">EVAR_76571_1</name>
</gene>
<dbReference type="AlphaFoldDB" id="A0A4C1T611"/>